<protein>
    <submittedName>
        <fullName evidence="1">Uncharacterized protein</fullName>
    </submittedName>
</protein>
<keyword evidence="2" id="KW-1185">Reference proteome</keyword>
<name>A0A1R3KMM3_9ROSI</name>
<dbReference type="STRING" id="93759.A0A1R3KMM3"/>
<gene>
    <name evidence="1" type="ORF">COLO4_06570</name>
</gene>
<evidence type="ECO:0000313" key="2">
    <source>
        <dbReference type="Proteomes" id="UP000187203"/>
    </source>
</evidence>
<reference evidence="2" key="1">
    <citation type="submission" date="2013-09" db="EMBL/GenBank/DDBJ databases">
        <title>Corchorus olitorius genome sequencing.</title>
        <authorList>
            <person name="Alam M."/>
            <person name="Haque M.S."/>
            <person name="Islam M.S."/>
            <person name="Emdad E.M."/>
            <person name="Islam M.M."/>
            <person name="Ahmed B."/>
            <person name="Halim A."/>
            <person name="Hossen Q.M.M."/>
            <person name="Hossain M.Z."/>
            <person name="Ahmed R."/>
            <person name="Khan M.M."/>
            <person name="Islam R."/>
            <person name="Rashid M.M."/>
            <person name="Khan S.A."/>
            <person name="Rahman M.S."/>
            <person name="Alam M."/>
            <person name="Yahiya A.S."/>
            <person name="Khan M.S."/>
            <person name="Azam M.S."/>
            <person name="Haque T."/>
            <person name="Lashkar M.Z.H."/>
            <person name="Akhand A.I."/>
            <person name="Morshed G."/>
            <person name="Roy S."/>
            <person name="Uddin K.S."/>
            <person name="Rabeya T."/>
            <person name="Hossain A.S."/>
            <person name="Chowdhury A."/>
            <person name="Snigdha A.R."/>
            <person name="Mortoza M.S."/>
            <person name="Matin S.A."/>
            <person name="Hoque S.M.E."/>
            <person name="Islam M.K."/>
            <person name="Roy D.K."/>
            <person name="Haider R."/>
            <person name="Moosa M.M."/>
            <person name="Elias S.M."/>
            <person name="Hasan A.M."/>
            <person name="Jahan S."/>
            <person name="Shafiuddin M."/>
            <person name="Mahmood N."/>
            <person name="Shommy N.S."/>
        </authorList>
    </citation>
    <scope>NUCLEOTIDE SEQUENCE [LARGE SCALE GENOMIC DNA]</scope>
    <source>
        <strain evidence="2">cv. O-4</strain>
    </source>
</reference>
<comment type="caution">
    <text evidence="1">The sequence shown here is derived from an EMBL/GenBank/DDBJ whole genome shotgun (WGS) entry which is preliminary data.</text>
</comment>
<evidence type="ECO:0000313" key="1">
    <source>
        <dbReference type="EMBL" id="OMP08336.1"/>
    </source>
</evidence>
<dbReference type="AlphaFoldDB" id="A0A1R3KMM3"/>
<proteinExistence type="predicted"/>
<organism evidence="1 2">
    <name type="scientific">Corchorus olitorius</name>
    <dbReference type="NCBI Taxonomy" id="93759"/>
    <lineage>
        <taxon>Eukaryota</taxon>
        <taxon>Viridiplantae</taxon>
        <taxon>Streptophyta</taxon>
        <taxon>Embryophyta</taxon>
        <taxon>Tracheophyta</taxon>
        <taxon>Spermatophyta</taxon>
        <taxon>Magnoliopsida</taxon>
        <taxon>eudicotyledons</taxon>
        <taxon>Gunneridae</taxon>
        <taxon>Pentapetalae</taxon>
        <taxon>rosids</taxon>
        <taxon>malvids</taxon>
        <taxon>Malvales</taxon>
        <taxon>Malvaceae</taxon>
        <taxon>Grewioideae</taxon>
        <taxon>Apeibeae</taxon>
        <taxon>Corchorus</taxon>
    </lineage>
</organism>
<accession>A0A1R3KMM3</accession>
<dbReference type="EMBL" id="AWUE01012782">
    <property type="protein sequence ID" value="OMP08336.1"/>
    <property type="molecule type" value="Genomic_DNA"/>
</dbReference>
<sequence>MQRLFFYDFPFDTLVFLVRLGLASIFMNDKWDWDDFDSIPLRSLRSLLSSKDPRECLKLPATYFKNCLEPRFATANKRELIGENGILVASKAIGREIMELDK</sequence>
<dbReference type="Proteomes" id="UP000187203">
    <property type="component" value="Unassembled WGS sequence"/>
</dbReference>